<keyword evidence="3" id="KW-1185">Reference proteome</keyword>
<dbReference type="InterPro" id="IPR010730">
    <property type="entry name" value="HET"/>
</dbReference>
<reference evidence="2 3" key="1">
    <citation type="journal article" date="2016" name="Nat. Commun.">
        <title>Ectomycorrhizal ecology is imprinted in the genome of the dominant symbiotic fungus Cenococcum geophilum.</title>
        <authorList>
            <consortium name="DOE Joint Genome Institute"/>
            <person name="Peter M."/>
            <person name="Kohler A."/>
            <person name="Ohm R.A."/>
            <person name="Kuo A."/>
            <person name="Krutzmann J."/>
            <person name="Morin E."/>
            <person name="Arend M."/>
            <person name="Barry K.W."/>
            <person name="Binder M."/>
            <person name="Choi C."/>
            <person name="Clum A."/>
            <person name="Copeland A."/>
            <person name="Grisel N."/>
            <person name="Haridas S."/>
            <person name="Kipfer T."/>
            <person name="LaButti K."/>
            <person name="Lindquist E."/>
            <person name="Lipzen A."/>
            <person name="Maire R."/>
            <person name="Meier B."/>
            <person name="Mihaltcheva S."/>
            <person name="Molinier V."/>
            <person name="Murat C."/>
            <person name="Poggeler S."/>
            <person name="Quandt C.A."/>
            <person name="Sperisen C."/>
            <person name="Tritt A."/>
            <person name="Tisserant E."/>
            <person name="Crous P.W."/>
            <person name="Henrissat B."/>
            <person name="Nehls U."/>
            <person name="Egli S."/>
            <person name="Spatafora J.W."/>
            <person name="Grigoriev I.V."/>
            <person name="Martin F.M."/>
        </authorList>
    </citation>
    <scope>NUCLEOTIDE SEQUENCE [LARGE SCALE GENOMIC DNA]</scope>
    <source>
        <strain evidence="2 3">CBS 459.81</strain>
    </source>
</reference>
<sequence length="144" mass="16588">VSLVGDIYRKAAFVVTYIGLESGVSQEGIQFARDLCDYAENCDKRLLHAIQRLRRSRFLGNGFPPPEHFVWQTVRLLLRHSWSGRVWIIQESLLNEKLQIICGRQHLQWCLLGCIAYLDLNLRIPTFAATDCLPVLTISFTKTR</sequence>
<dbReference type="OrthoDB" id="2157530at2759"/>
<organism evidence="2 3">
    <name type="scientific">Lepidopterella palustris CBS 459.81</name>
    <dbReference type="NCBI Taxonomy" id="1314670"/>
    <lineage>
        <taxon>Eukaryota</taxon>
        <taxon>Fungi</taxon>
        <taxon>Dikarya</taxon>
        <taxon>Ascomycota</taxon>
        <taxon>Pezizomycotina</taxon>
        <taxon>Dothideomycetes</taxon>
        <taxon>Pleosporomycetidae</taxon>
        <taxon>Mytilinidiales</taxon>
        <taxon>Argynnaceae</taxon>
        <taxon>Lepidopterella</taxon>
    </lineage>
</organism>
<accession>A0A8E2E6A7</accession>
<dbReference type="EMBL" id="KV745075">
    <property type="protein sequence ID" value="OCK78190.1"/>
    <property type="molecule type" value="Genomic_DNA"/>
</dbReference>
<feature type="domain" description="Heterokaryon incompatibility" evidence="1">
    <location>
        <begin position="1"/>
        <end position="91"/>
    </location>
</feature>
<dbReference type="AlphaFoldDB" id="A0A8E2E6A7"/>
<evidence type="ECO:0000313" key="2">
    <source>
        <dbReference type="EMBL" id="OCK78190.1"/>
    </source>
</evidence>
<evidence type="ECO:0000313" key="3">
    <source>
        <dbReference type="Proteomes" id="UP000250266"/>
    </source>
</evidence>
<feature type="non-terminal residue" evidence="2">
    <location>
        <position position="1"/>
    </location>
</feature>
<protein>
    <recommendedName>
        <fullName evidence="1">Heterokaryon incompatibility domain-containing protein</fullName>
    </recommendedName>
</protein>
<name>A0A8E2E6A7_9PEZI</name>
<dbReference type="Pfam" id="PF06985">
    <property type="entry name" value="HET"/>
    <property type="match status" value="1"/>
</dbReference>
<gene>
    <name evidence="2" type="ORF">K432DRAFT_302548</name>
</gene>
<dbReference type="Proteomes" id="UP000250266">
    <property type="component" value="Unassembled WGS sequence"/>
</dbReference>
<evidence type="ECO:0000259" key="1">
    <source>
        <dbReference type="Pfam" id="PF06985"/>
    </source>
</evidence>
<proteinExistence type="predicted"/>